<dbReference type="FunFam" id="3.60.15.10:FF:000002">
    <property type="entry name" value="Ribonuclease Z"/>
    <property type="match status" value="1"/>
</dbReference>
<comment type="catalytic activity">
    <reaction evidence="10">
        <text>Endonucleolytic cleavage of RNA, removing extra 3' nucleotides from tRNA precursor, generating 3' termini of tRNAs. A 3'-hydroxy group is left at the tRNA terminus and a 5'-phosphoryl group is left at the trailer molecule.</text>
        <dbReference type="EC" id="3.1.26.11"/>
    </reaction>
</comment>
<feature type="binding site" evidence="10">
    <location>
        <position position="139"/>
    </location>
    <ligand>
        <name>Zn(2+)</name>
        <dbReference type="ChEBI" id="CHEBI:29105"/>
        <label>1</label>
        <note>catalytic</note>
    </ligand>
</feature>
<comment type="caution">
    <text evidence="12">The sequence shown here is derived from an EMBL/GenBank/DDBJ whole genome shotgun (WGS) entry which is preliminary data.</text>
</comment>
<gene>
    <name evidence="10" type="primary">rnz</name>
    <name evidence="12" type="ORF">RIF25_10890</name>
</gene>
<evidence type="ECO:0000256" key="2">
    <source>
        <dbReference type="ARBA" id="ARBA00012477"/>
    </source>
</evidence>
<keyword evidence="7 10" id="KW-0378">Hydrolase</keyword>
<dbReference type="PANTHER" id="PTHR46018:SF2">
    <property type="entry name" value="ZINC PHOSPHODIESTERASE ELAC PROTEIN 1"/>
    <property type="match status" value="1"/>
</dbReference>
<evidence type="ECO:0000256" key="8">
    <source>
        <dbReference type="ARBA" id="ARBA00022833"/>
    </source>
</evidence>
<feature type="binding site" evidence="10">
    <location>
        <position position="210"/>
    </location>
    <ligand>
        <name>Zn(2+)</name>
        <dbReference type="ChEBI" id="CHEBI:29105"/>
        <label>2</label>
        <note>catalytic</note>
    </ligand>
</feature>
<dbReference type="GO" id="GO:0008270">
    <property type="term" value="F:zinc ion binding"/>
    <property type="evidence" value="ECO:0007669"/>
    <property type="project" value="UniProtKB-UniRule"/>
</dbReference>
<evidence type="ECO:0000256" key="9">
    <source>
        <dbReference type="ARBA" id="ARBA00057812"/>
    </source>
</evidence>
<dbReference type="NCBIfam" id="TIGR02651">
    <property type="entry name" value="RNase_Z"/>
    <property type="match status" value="1"/>
</dbReference>
<feature type="binding site" evidence="10">
    <location>
        <position position="67"/>
    </location>
    <ligand>
        <name>Zn(2+)</name>
        <dbReference type="ChEBI" id="CHEBI:29105"/>
        <label>2</label>
        <note>catalytic</note>
    </ligand>
</feature>
<keyword evidence="4 10" id="KW-0540">Nuclease</keyword>
<feature type="binding site" evidence="10">
    <location>
        <position position="66"/>
    </location>
    <ligand>
        <name>Zn(2+)</name>
        <dbReference type="ChEBI" id="CHEBI:29105"/>
        <label>2</label>
        <note>catalytic</note>
    </ligand>
</feature>
<dbReference type="PANTHER" id="PTHR46018">
    <property type="entry name" value="ZINC PHOSPHODIESTERASE ELAC PROTEIN 1"/>
    <property type="match status" value="1"/>
</dbReference>
<reference evidence="13" key="1">
    <citation type="submission" date="2023-07" db="EMBL/GenBank/DDBJ databases">
        <authorList>
            <person name="Luz R."/>
            <person name="Cordeiro R."/>
            <person name="Fonseca A."/>
            <person name="Goncalves V."/>
        </authorList>
    </citation>
    <scope>NUCLEOTIDE SEQUENCE [LARGE SCALE GENOMIC DNA]</scope>
    <source>
        <strain evidence="13">BACA0444</strain>
    </source>
</reference>
<evidence type="ECO:0000313" key="13">
    <source>
        <dbReference type="Proteomes" id="UP001268256"/>
    </source>
</evidence>
<evidence type="ECO:0000313" key="12">
    <source>
        <dbReference type="EMBL" id="MDS3861313.1"/>
    </source>
</evidence>
<keyword evidence="5 10" id="KW-0479">Metal-binding</keyword>
<evidence type="ECO:0000256" key="5">
    <source>
        <dbReference type="ARBA" id="ARBA00022723"/>
    </source>
</evidence>
<dbReference type="CDD" id="cd07717">
    <property type="entry name" value="RNaseZ_ZiPD-like_MBL-fold"/>
    <property type="match status" value="1"/>
</dbReference>
<evidence type="ECO:0000256" key="1">
    <source>
        <dbReference type="ARBA" id="ARBA00011738"/>
    </source>
</evidence>
<dbReference type="EC" id="3.1.26.11" evidence="2 10"/>
<keyword evidence="8 10" id="KW-0862">Zinc</keyword>
<dbReference type="GO" id="GO:0042802">
    <property type="term" value="F:identical protein binding"/>
    <property type="evidence" value="ECO:0007669"/>
    <property type="project" value="UniProtKB-ARBA"/>
</dbReference>
<keyword evidence="13" id="KW-1185">Reference proteome</keyword>
<dbReference type="Proteomes" id="UP001268256">
    <property type="component" value="Unassembled WGS sequence"/>
</dbReference>
<feature type="active site" description="Proton acceptor" evidence="10">
    <location>
        <position position="66"/>
    </location>
</feature>
<keyword evidence="3 10" id="KW-0819">tRNA processing</keyword>
<accession>A0AAE4JXS5</accession>
<evidence type="ECO:0000256" key="10">
    <source>
        <dbReference type="HAMAP-Rule" id="MF_01818"/>
    </source>
</evidence>
<dbReference type="EMBL" id="JAVMIP010000010">
    <property type="protein sequence ID" value="MDS3861313.1"/>
    <property type="molecule type" value="Genomic_DNA"/>
</dbReference>
<feature type="binding site" evidence="10">
    <location>
        <position position="210"/>
    </location>
    <ligand>
        <name>Zn(2+)</name>
        <dbReference type="ChEBI" id="CHEBI:29105"/>
        <label>1</label>
        <note>catalytic</note>
    </ligand>
</feature>
<evidence type="ECO:0000256" key="3">
    <source>
        <dbReference type="ARBA" id="ARBA00022694"/>
    </source>
</evidence>
<evidence type="ECO:0000256" key="6">
    <source>
        <dbReference type="ARBA" id="ARBA00022759"/>
    </source>
</evidence>
<comment type="similarity">
    <text evidence="10">Belongs to the RNase Z family.</text>
</comment>
<evidence type="ECO:0000256" key="7">
    <source>
        <dbReference type="ARBA" id="ARBA00022801"/>
    </source>
</evidence>
<evidence type="ECO:0000256" key="4">
    <source>
        <dbReference type="ARBA" id="ARBA00022722"/>
    </source>
</evidence>
<dbReference type="InterPro" id="IPR027805">
    <property type="entry name" value="Transposase_HTH_dom"/>
</dbReference>
<dbReference type="GO" id="GO:0042781">
    <property type="term" value="F:3'-tRNA processing endoribonuclease activity"/>
    <property type="evidence" value="ECO:0007669"/>
    <property type="project" value="UniProtKB-UniRule"/>
</dbReference>
<evidence type="ECO:0000259" key="11">
    <source>
        <dbReference type="Pfam" id="PF13613"/>
    </source>
</evidence>
<protein>
    <recommendedName>
        <fullName evidence="2 10">Ribonuclease Z</fullName>
        <shortName evidence="10">RNase Z</shortName>
        <ecNumber evidence="2 10">3.1.26.11</ecNumber>
    </recommendedName>
    <alternativeName>
        <fullName evidence="10">tRNA 3 endonuclease</fullName>
    </alternativeName>
    <alternativeName>
        <fullName evidence="10">tRNase Z</fullName>
    </alternativeName>
</protein>
<dbReference type="HAMAP" id="MF_01818">
    <property type="entry name" value="RNase_Z_BN"/>
    <property type="match status" value="1"/>
</dbReference>
<dbReference type="Pfam" id="PF13613">
    <property type="entry name" value="HTH_Tnp_4"/>
    <property type="match status" value="1"/>
</dbReference>
<keyword evidence="6 10" id="KW-0255">Endonuclease</keyword>
<organism evidence="12 13">
    <name type="scientific">Pseudocalidococcus azoricus BACA0444</name>
    <dbReference type="NCBI Taxonomy" id="2918990"/>
    <lineage>
        <taxon>Bacteria</taxon>
        <taxon>Bacillati</taxon>
        <taxon>Cyanobacteriota</taxon>
        <taxon>Cyanophyceae</taxon>
        <taxon>Acaryochloridales</taxon>
        <taxon>Thermosynechococcaceae</taxon>
        <taxon>Pseudocalidococcus</taxon>
        <taxon>Pseudocalidococcus azoricus</taxon>
    </lineage>
</organism>
<dbReference type="InterPro" id="IPR013471">
    <property type="entry name" value="RNase_Z/BN"/>
</dbReference>
<feature type="binding site" evidence="10">
    <location>
        <position position="64"/>
    </location>
    <ligand>
        <name>Zn(2+)</name>
        <dbReference type="ChEBI" id="CHEBI:29105"/>
        <label>1</label>
        <note>catalytic</note>
    </ligand>
</feature>
<dbReference type="NCBIfam" id="NF000801">
    <property type="entry name" value="PRK00055.1-3"/>
    <property type="match status" value="1"/>
</dbReference>
<dbReference type="AlphaFoldDB" id="A0AAE4JXS5"/>
<comment type="subunit">
    <text evidence="1 10">Homodimer.</text>
</comment>
<name>A0AAE4JXS5_9CYAN</name>
<proteinExistence type="inferred from homology"/>
<comment type="function">
    <text evidence="9 10">Zinc phosphodiesterase, which displays some tRNA 3'-processing endonuclease activity. Probably involved in tRNA maturation, by removing a 3'-trailer from precursor tRNA.</text>
</comment>
<comment type="cofactor">
    <cofactor evidence="10">
        <name>Zn(2+)</name>
        <dbReference type="ChEBI" id="CHEBI:29105"/>
    </cofactor>
    <text evidence="10">Binds 2 Zn(2+) ions.</text>
</comment>
<dbReference type="SUPFAM" id="SSF56281">
    <property type="entry name" value="Metallo-hydrolase/oxidoreductase"/>
    <property type="match status" value="1"/>
</dbReference>
<sequence>MEITFLGTSSGVPTRSRNVSSVALRLTQRGEIWLLDCGEGTQHQLIRSNLRSSQIRRIFITHMHGDHIFGLMGLLASCGMAGTVSEIDLYGPPGLDRYIENCQKWSQMHLHYTLRVHTVAPGLVYEDADYSVTCGPLHHRVTAYGYRIQETDRPGRFDVEKAKALGIPFGPVYGQLKQGKTVRLEDGRTFNGQDFCDPPELGRSLAYCTDTIYCDAAVQLAYQADVLIHESTFAHQDQDMAEQRLHSTSTMAAQVAALAQVNLLFLTHFSPRYAPGNALRVEDLLAEAQAIFPHSQLARDFLTYELPRHRTITQSAQSTIAPAPVLDTVPVSPPPPHRYESLKHLAPSEFQDLVGITPATLRALVKLIPPKIGPRSSPPKTTVEPENQVLMALDYWRNHLTYRDVANLWNLGEATVAKLIREVKTHIANSSQFRVATPTEMKANPGQPIITLLSE</sequence>
<dbReference type="Gene3D" id="3.60.15.10">
    <property type="entry name" value="Ribonuclease Z/Hydroxyacylglutathione hydrolase-like"/>
    <property type="match status" value="1"/>
</dbReference>
<feature type="domain" description="Transposase Helix-turn-helix" evidence="11">
    <location>
        <begin position="384"/>
        <end position="423"/>
    </location>
</feature>
<feature type="binding site" evidence="10">
    <location>
        <position position="268"/>
    </location>
    <ligand>
        <name>Zn(2+)</name>
        <dbReference type="ChEBI" id="CHEBI:29105"/>
        <label>2</label>
        <note>catalytic</note>
    </ligand>
</feature>
<feature type="binding site" evidence="10">
    <location>
        <position position="62"/>
    </location>
    <ligand>
        <name>Zn(2+)</name>
        <dbReference type="ChEBI" id="CHEBI:29105"/>
        <label>1</label>
        <note>catalytic</note>
    </ligand>
</feature>
<dbReference type="InterPro" id="IPR036866">
    <property type="entry name" value="RibonucZ/Hydroxyglut_hydro"/>
</dbReference>
<dbReference type="Pfam" id="PF23023">
    <property type="entry name" value="Anti-Pycsar_Apyc1"/>
    <property type="match status" value="1"/>
</dbReference>